<dbReference type="KEGG" id="cmag:CBW24_10185"/>
<proteinExistence type="predicted"/>
<keyword evidence="5" id="KW-0472">Membrane</keyword>
<dbReference type="CDD" id="cd07984">
    <property type="entry name" value="LPLAT_LABLAT-like"/>
    <property type="match status" value="1"/>
</dbReference>
<evidence type="ECO:0000256" key="3">
    <source>
        <dbReference type="ARBA" id="ARBA00022519"/>
    </source>
</evidence>
<accession>A0A291M019</accession>
<evidence type="ECO:0000313" key="7">
    <source>
        <dbReference type="EMBL" id="ATI42343.1"/>
    </source>
</evidence>
<evidence type="ECO:0000256" key="1">
    <source>
        <dbReference type="ARBA" id="ARBA00004533"/>
    </source>
</evidence>
<evidence type="ECO:0000256" key="4">
    <source>
        <dbReference type="ARBA" id="ARBA00022679"/>
    </source>
</evidence>
<keyword evidence="8" id="KW-1185">Reference proteome</keyword>
<comment type="subcellular location">
    <subcellularLocation>
        <location evidence="1">Cell inner membrane</location>
    </subcellularLocation>
</comment>
<evidence type="ECO:0000256" key="6">
    <source>
        <dbReference type="ARBA" id="ARBA00023315"/>
    </source>
</evidence>
<keyword evidence="3" id="KW-0997">Cell inner membrane</keyword>
<reference evidence="7 8" key="1">
    <citation type="submission" date="2017-05" db="EMBL/GenBank/DDBJ databases">
        <title>Comparative genomic and metabolic analysis of manganese-oxidizing mechanisms in Celeribater manganoxidans DY25T: its adaption to the environment of polymetallic nodule.</title>
        <authorList>
            <person name="Wang X."/>
        </authorList>
    </citation>
    <scope>NUCLEOTIDE SEQUENCE [LARGE SCALE GENOMIC DNA]</scope>
    <source>
        <strain evidence="7 8">DY25</strain>
    </source>
</reference>
<keyword evidence="4 7" id="KW-0808">Transferase</keyword>
<dbReference type="GO" id="GO:0005886">
    <property type="term" value="C:plasma membrane"/>
    <property type="evidence" value="ECO:0007669"/>
    <property type="project" value="UniProtKB-SubCell"/>
</dbReference>
<keyword evidence="2" id="KW-1003">Cell membrane</keyword>
<evidence type="ECO:0000256" key="5">
    <source>
        <dbReference type="ARBA" id="ARBA00023136"/>
    </source>
</evidence>
<organism evidence="7 8">
    <name type="scientific">Pacificitalea manganoxidans</name>
    <dbReference type="NCBI Taxonomy" id="1411902"/>
    <lineage>
        <taxon>Bacteria</taxon>
        <taxon>Pseudomonadati</taxon>
        <taxon>Pseudomonadota</taxon>
        <taxon>Alphaproteobacteria</taxon>
        <taxon>Rhodobacterales</taxon>
        <taxon>Paracoccaceae</taxon>
        <taxon>Pacificitalea</taxon>
    </lineage>
</organism>
<sequence>MPSAAPDDDEITGSWSDWATDRTLRLLIGGALKLPYERRVPLFGKISRRVIAPLAGYTRRSRDNLARVWPDMPEAERRAIAERVSENAGRVLIENYSNPEFTRRAAHFDCSGPGLEVIEQTRAAGRPVIVVSGHFGNYEAARACLNARGYGMGGLYRPMSNAYFNSHYVRTMEAVGTPMFPLGKSGMKGMLRHLSRGGATMLLNDLHVKKGRRLRFMGLPAMTAISAAELAVKYDAPLVPAWATRIDGGLDYRVEVDAPIPHGDPEQMTQAFNDALEARITADPEQWFWVHRRWKVGARRG</sequence>
<dbReference type="InterPro" id="IPR004960">
    <property type="entry name" value="LipA_acyltrans"/>
</dbReference>
<dbReference type="RefSeq" id="WP_097373524.1">
    <property type="nucleotide sequence ID" value="NZ_CP021404.1"/>
</dbReference>
<dbReference type="PANTHER" id="PTHR30606:SF10">
    <property type="entry name" value="PHOSPHATIDYLINOSITOL MANNOSIDE ACYLTRANSFERASE"/>
    <property type="match status" value="1"/>
</dbReference>
<dbReference type="Pfam" id="PF03279">
    <property type="entry name" value="Lip_A_acyltrans"/>
    <property type="match status" value="1"/>
</dbReference>
<evidence type="ECO:0000256" key="2">
    <source>
        <dbReference type="ARBA" id="ARBA00022475"/>
    </source>
</evidence>
<dbReference type="GO" id="GO:0016746">
    <property type="term" value="F:acyltransferase activity"/>
    <property type="evidence" value="ECO:0007669"/>
    <property type="project" value="UniProtKB-KW"/>
</dbReference>
<gene>
    <name evidence="7" type="ORF">CBW24_10185</name>
</gene>
<dbReference type="OrthoDB" id="9801955at2"/>
<name>A0A291M019_9RHOB</name>
<dbReference type="GO" id="GO:0009247">
    <property type="term" value="P:glycolipid biosynthetic process"/>
    <property type="evidence" value="ECO:0007669"/>
    <property type="project" value="UniProtKB-ARBA"/>
</dbReference>
<dbReference type="AlphaFoldDB" id="A0A291M019"/>
<dbReference type="PIRSF" id="PIRSF026649">
    <property type="entry name" value="MsbB"/>
    <property type="match status" value="1"/>
</dbReference>
<evidence type="ECO:0000313" key="8">
    <source>
        <dbReference type="Proteomes" id="UP000219050"/>
    </source>
</evidence>
<keyword evidence="6 7" id="KW-0012">Acyltransferase</keyword>
<dbReference type="EMBL" id="CP021404">
    <property type="protein sequence ID" value="ATI42343.1"/>
    <property type="molecule type" value="Genomic_DNA"/>
</dbReference>
<dbReference type="PANTHER" id="PTHR30606">
    <property type="entry name" value="LIPID A BIOSYNTHESIS LAUROYL ACYLTRANSFERASE"/>
    <property type="match status" value="1"/>
</dbReference>
<protein>
    <submittedName>
        <fullName evidence="7">Lauroyl acyltransferase</fullName>
    </submittedName>
</protein>
<dbReference type="Proteomes" id="UP000219050">
    <property type="component" value="Chromosome"/>
</dbReference>